<keyword evidence="1" id="KW-1133">Transmembrane helix</keyword>
<keyword evidence="1" id="KW-0812">Transmembrane</keyword>
<dbReference type="AlphaFoldDB" id="A0A1T1ARQ0"/>
<dbReference type="EMBL" id="MTJN01000002">
    <property type="protein sequence ID" value="OOV06789.1"/>
    <property type="molecule type" value="Genomic_DNA"/>
</dbReference>
<reference evidence="2 3" key="1">
    <citation type="submission" date="2017-01" db="EMBL/GenBank/DDBJ databases">
        <title>Genome sequencing of Rhodoferax fermentans JCM 7819.</title>
        <authorList>
            <person name="Kim Y.J."/>
            <person name="Farh M.E.-A."/>
            <person name="Yang D.-C."/>
        </authorList>
    </citation>
    <scope>NUCLEOTIDE SEQUENCE [LARGE SCALE GENOMIC DNA]</scope>
    <source>
        <strain evidence="2 3">JCM 7819</strain>
    </source>
</reference>
<dbReference type="InterPro" id="IPR008407">
    <property type="entry name" value="Brnchd-chn_aa_trnsp_AzlD"/>
</dbReference>
<keyword evidence="1" id="KW-0472">Membrane</keyword>
<accession>A0A1T1ARQ0</accession>
<dbReference type="STRING" id="28066.RF819_08655"/>
<keyword evidence="3" id="KW-1185">Reference proteome</keyword>
<dbReference type="Proteomes" id="UP000190750">
    <property type="component" value="Unassembled WGS sequence"/>
</dbReference>
<comment type="caution">
    <text evidence="2">The sequence shown here is derived from an EMBL/GenBank/DDBJ whole genome shotgun (WGS) entry which is preliminary data.</text>
</comment>
<dbReference type="Pfam" id="PF05437">
    <property type="entry name" value="AzlD"/>
    <property type="match status" value="1"/>
</dbReference>
<dbReference type="RefSeq" id="WP_078364609.1">
    <property type="nucleotide sequence ID" value="NZ_MTJN01000002.1"/>
</dbReference>
<evidence type="ECO:0000313" key="3">
    <source>
        <dbReference type="Proteomes" id="UP000190750"/>
    </source>
</evidence>
<dbReference type="OrthoDB" id="515103at2"/>
<name>A0A1T1ARQ0_RHOFE</name>
<gene>
    <name evidence="2" type="ORF">RF819_08655</name>
</gene>
<evidence type="ECO:0000256" key="1">
    <source>
        <dbReference type="SAM" id="Phobius"/>
    </source>
</evidence>
<evidence type="ECO:0000313" key="2">
    <source>
        <dbReference type="EMBL" id="OOV06789.1"/>
    </source>
</evidence>
<feature type="transmembrane region" description="Helical" evidence="1">
    <location>
        <begin position="43"/>
        <end position="62"/>
    </location>
</feature>
<feature type="transmembrane region" description="Helical" evidence="1">
    <location>
        <begin position="6"/>
        <end position="31"/>
    </location>
</feature>
<feature type="transmembrane region" description="Helical" evidence="1">
    <location>
        <begin position="95"/>
        <end position="114"/>
    </location>
</feature>
<protein>
    <submittedName>
        <fullName evidence="2">Branched-chain amino acid transporter</fullName>
    </submittedName>
</protein>
<organism evidence="2 3">
    <name type="scientific">Rhodoferax fermentans</name>
    <dbReference type="NCBI Taxonomy" id="28066"/>
    <lineage>
        <taxon>Bacteria</taxon>
        <taxon>Pseudomonadati</taxon>
        <taxon>Pseudomonadota</taxon>
        <taxon>Betaproteobacteria</taxon>
        <taxon>Burkholderiales</taxon>
        <taxon>Comamonadaceae</taxon>
        <taxon>Rhodoferax</taxon>
    </lineage>
</organism>
<sequence>MNAETDLWTVLVILGLTVITVLTRSLFFLSSRPWQLPGWMQRGLQYAPIAALAAVIVPELVMTQGEFIHSWQDARLFAALAGTAWFLTHKTQRQAVLGTIVVGMLVYLPLHLLLGW</sequence>
<proteinExistence type="predicted"/>